<keyword evidence="2" id="KW-0472">Membrane</keyword>
<evidence type="ECO:0000313" key="3">
    <source>
        <dbReference type="EMBL" id="MBE9374756.1"/>
    </source>
</evidence>
<name>A0A929BB31_9PSEU</name>
<feature type="region of interest" description="Disordered" evidence="1">
    <location>
        <begin position="64"/>
        <end position="154"/>
    </location>
</feature>
<keyword evidence="4" id="KW-1185">Reference proteome</keyword>
<dbReference type="EMBL" id="JADEYC010000015">
    <property type="protein sequence ID" value="MBE9374756.1"/>
    <property type="molecule type" value="Genomic_DNA"/>
</dbReference>
<proteinExistence type="predicted"/>
<feature type="transmembrane region" description="Helical" evidence="2">
    <location>
        <begin position="41"/>
        <end position="65"/>
    </location>
</feature>
<gene>
    <name evidence="3" type="ORF">IQ251_09890</name>
</gene>
<sequence>MDERELQELFRGSVGSVPPASFDERDVARASRRITARRRTAAVGGGAAAAAVLVVGGLAVSGGWFTGPTDELAGPPPAQHERSGPEPRGGQPDEPGAGTFGSDSGGSDSGKPGVLAEPRSGGCGPDRGLADAVADQLPEAAGTRPVPAGEGCSPGARAAAFELRDGRSAGNVTVIVGPEGAVDPAGPGESQRPDGALQAVREARSGQLVVVVSAPDAGSPAPPYGARLAAIAGGLADRY</sequence>
<dbReference type="AlphaFoldDB" id="A0A929BB31"/>
<dbReference type="Proteomes" id="UP000598360">
    <property type="component" value="Unassembled WGS sequence"/>
</dbReference>
<organism evidence="3 4">
    <name type="scientific">Saccharopolyspora montiporae</name>
    <dbReference type="NCBI Taxonomy" id="2781240"/>
    <lineage>
        <taxon>Bacteria</taxon>
        <taxon>Bacillati</taxon>
        <taxon>Actinomycetota</taxon>
        <taxon>Actinomycetes</taxon>
        <taxon>Pseudonocardiales</taxon>
        <taxon>Pseudonocardiaceae</taxon>
        <taxon>Saccharopolyspora</taxon>
    </lineage>
</organism>
<evidence type="ECO:0000313" key="4">
    <source>
        <dbReference type="Proteomes" id="UP000598360"/>
    </source>
</evidence>
<evidence type="ECO:0000256" key="1">
    <source>
        <dbReference type="SAM" id="MobiDB-lite"/>
    </source>
</evidence>
<feature type="region of interest" description="Disordered" evidence="1">
    <location>
        <begin position="177"/>
        <end position="199"/>
    </location>
</feature>
<protein>
    <submittedName>
        <fullName evidence="3">Uncharacterized protein</fullName>
    </submittedName>
</protein>
<dbReference type="RefSeq" id="WP_193928198.1">
    <property type="nucleotide sequence ID" value="NZ_JADEYC010000015.1"/>
</dbReference>
<accession>A0A929BB31</accession>
<feature type="region of interest" description="Disordered" evidence="1">
    <location>
        <begin position="1"/>
        <end position="27"/>
    </location>
</feature>
<evidence type="ECO:0000256" key="2">
    <source>
        <dbReference type="SAM" id="Phobius"/>
    </source>
</evidence>
<comment type="caution">
    <text evidence="3">The sequence shown here is derived from an EMBL/GenBank/DDBJ whole genome shotgun (WGS) entry which is preliminary data.</text>
</comment>
<keyword evidence="2" id="KW-1133">Transmembrane helix</keyword>
<reference evidence="3" key="1">
    <citation type="submission" date="2020-10" db="EMBL/GenBank/DDBJ databases">
        <title>Diversity and distribution of actinomycetes associated with coral in the coast of Hainan.</title>
        <authorList>
            <person name="Li F."/>
        </authorList>
    </citation>
    <scope>NUCLEOTIDE SEQUENCE</scope>
    <source>
        <strain evidence="3">HNM0983</strain>
    </source>
</reference>
<keyword evidence="2" id="KW-0812">Transmembrane</keyword>